<evidence type="ECO:0000256" key="3">
    <source>
        <dbReference type="ARBA" id="ARBA00022723"/>
    </source>
</evidence>
<evidence type="ECO:0000256" key="1">
    <source>
        <dbReference type="ARBA" id="ARBA00004906"/>
    </source>
</evidence>
<protein>
    <submittedName>
        <fullName evidence="11">RanBP-type and C3HC4-type zinc finger-containing protein 1</fullName>
        <ecNumber evidence="11">2.3.2.27</ecNumber>
    </submittedName>
</protein>
<keyword evidence="2 11" id="KW-0808">Transferase</keyword>
<dbReference type="OrthoDB" id="261960at2759"/>
<accession>A0A8B6FZ15</accession>
<dbReference type="EMBL" id="UYJE01007597">
    <property type="protein sequence ID" value="VDI56322.1"/>
    <property type="molecule type" value="Genomic_DNA"/>
</dbReference>
<feature type="domain" description="RING-type" evidence="9">
    <location>
        <begin position="164"/>
        <end position="209"/>
    </location>
</feature>
<dbReference type="InterPro" id="IPR013083">
    <property type="entry name" value="Znf_RING/FYVE/PHD"/>
</dbReference>
<dbReference type="SMART" id="SM00184">
    <property type="entry name" value="RING"/>
    <property type="match status" value="1"/>
</dbReference>
<dbReference type="PROSITE" id="PS00518">
    <property type="entry name" value="ZF_RING_1"/>
    <property type="match status" value="1"/>
</dbReference>
<dbReference type="PROSITE" id="PS51873">
    <property type="entry name" value="TRIAD"/>
    <property type="match status" value="1"/>
</dbReference>
<keyword evidence="3" id="KW-0479">Metal-binding</keyword>
<evidence type="ECO:0000259" key="9">
    <source>
        <dbReference type="PROSITE" id="PS50089"/>
    </source>
</evidence>
<dbReference type="GO" id="GO:0071797">
    <property type="term" value="C:LUBAC complex"/>
    <property type="evidence" value="ECO:0007669"/>
    <property type="project" value="TreeGrafter"/>
</dbReference>
<dbReference type="InterPro" id="IPR044066">
    <property type="entry name" value="TRIAD_supradom"/>
</dbReference>
<dbReference type="GO" id="GO:0043130">
    <property type="term" value="F:ubiquitin binding"/>
    <property type="evidence" value="ECO:0007669"/>
    <property type="project" value="TreeGrafter"/>
</dbReference>
<dbReference type="CDD" id="cd20345">
    <property type="entry name" value="BRcat_RBR_HOIL1"/>
    <property type="match status" value="1"/>
</dbReference>
<dbReference type="InterPro" id="IPR047558">
    <property type="entry name" value="BRcat_RBR_HOIL1"/>
</dbReference>
<feature type="domain" description="RING-type" evidence="10">
    <location>
        <begin position="160"/>
        <end position="378"/>
    </location>
</feature>
<keyword evidence="4" id="KW-0677">Repeat</keyword>
<evidence type="ECO:0000256" key="7">
    <source>
        <dbReference type="ARBA" id="ARBA00022833"/>
    </source>
</evidence>
<keyword evidence="7" id="KW-0862">Zinc</keyword>
<dbReference type="Gene3D" id="3.30.40.10">
    <property type="entry name" value="Zinc/RING finger domain, C3HC4 (zinc finger)"/>
    <property type="match status" value="1"/>
</dbReference>
<dbReference type="GO" id="GO:0097039">
    <property type="term" value="P:protein linear polyubiquitination"/>
    <property type="evidence" value="ECO:0007669"/>
    <property type="project" value="TreeGrafter"/>
</dbReference>
<evidence type="ECO:0000259" key="10">
    <source>
        <dbReference type="PROSITE" id="PS51873"/>
    </source>
</evidence>
<dbReference type="PROSITE" id="PS50089">
    <property type="entry name" value="ZF_RING_2"/>
    <property type="match status" value="1"/>
</dbReference>
<dbReference type="GO" id="GO:0008270">
    <property type="term" value="F:zinc ion binding"/>
    <property type="evidence" value="ECO:0007669"/>
    <property type="project" value="UniProtKB-KW"/>
</dbReference>
<dbReference type="PANTHER" id="PTHR22770:SF13">
    <property type="entry name" value="RING-TYPE DOMAIN-CONTAINING PROTEIN"/>
    <property type="match status" value="1"/>
</dbReference>
<dbReference type="CDD" id="cd16633">
    <property type="entry name" value="mRING-HC-C3HC3D_RBR_HOIL1"/>
    <property type="match status" value="1"/>
</dbReference>
<comment type="pathway">
    <text evidence="1">Protein modification; protein ubiquitination.</text>
</comment>
<dbReference type="InterPro" id="IPR017907">
    <property type="entry name" value="Znf_RING_CS"/>
</dbReference>
<dbReference type="FunFam" id="3.30.40.10:FF:000137">
    <property type="entry name" value="RanBP-type and C3HC4-type zinc finger-containing protein 1"/>
    <property type="match status" value="1"/>
</dbReference>
<dbReference type="AlphaFoldDB" id="A0A8B6FZ15"/>
<keyword evidence="11" id="KW-0012">Acyltransferase</keyword>
<evidence type="ECO:0000256" key="5">
    <source>
        <dbReference type="ARBA" id="ARBA00022771"/>
    </source>
</evidence>
<dbReference type="SUPFAM" id="SSF57850">
    <property type="entry name" value="RING/U-box"/>
    <property type="match status" value="3"/>
</dbReference>
<keyword evidence="12" id="KW-1185">Reference proteome</keyword>
<sequence length="381" mass="44701">IIFWKNKPSTFLKEEGYTTRTTLIRAREQYRNHTLMQELEQESAGDFIGFMRMEPGIFKELCRESPLASQWHDNDTNNSRLSHNRLSTNLRHHRGKKGKGNPQKTYMQWQLFIKNEIYYLLYIIPKLAKLKRTRKEEEESQHNFQQLLRTDHQNLVANTDSFECPICFDRITSGGGVILRECLHSFCRECLKGAIIHNEEAYLKCPYHDDSYSCNASLQDREIKALVPVEVYERYLQKSLSTAESQEINSFHCKTPDCRGWCIYEDHVNFFNCPICKKENCLTCKAIHEGVNCKMYQDDLQSPANNNAAAKRTKEMLYDMVNKGDAMHCPQCKVILQKKDGCDWIKCSICKTEICWVTKGPRWGPDWWTNWFNTGYKWLPG</sequence>
<dbReference type="Proteomes" id="UP000596742">
    <property type="component" value="Unassembled WGS sequence"/>
</dbReference>
<dbReference type="InterPro" id="IPR001841">
    <property type="entry name" value="Znf_RING"/>
</dbReference>
<dbReference type="Gene3D" id="1.20.120.1750">
    <property type="match status" value="1"/>
</dbReference>
<gene>
    <name evidence="11" type="ORF">MGAL_10B068677</name>
</gene>
<dbReference type="Pfam" id="PF13639">
    <property type="entry name" value="zf-RING_2"/>
    <property type="match status" value="1"/>
</dbReference>
<comment type="caution">
    <text evidence="11">The sequence shown here is derived from an EMBL/GenBank/DDBJ whole genome shotgun (WGS) entry which is preliminary data.</text>
</comment>
<evidence type="ECO:0000313" key="12">
    <source>
        <dbReference type="Proteomes" id="UP000596742"/>
    </source>
</evidence>
<dbReference type="InterPro" id="IPR051628">
    <property type="entry name" value="LUBAC_E3_Ligases"/>
</dbReference>
<organism evidence="11 12">
    <name type="scientific">Mytilus galloprovincialis</name>
    <name type="common">Mediterranean mussel</name>
    <dbReference type="NCBI Taxonomy" id="29158"/>
    <lineage>
        <taxon>Eukaryota</taxon>
        <taxon>Metazoa</taxon>
        <taxon>Spiralia</taxon>
        <taxon>Lophotrochozoa</taxon>
        <taxon>Mollusca</taxon>
        <taxon>Bivalvia</taxon>
        <taxon>Autobranchia</taxon>
        <taxon>Pteriomorphia</taxon>
        <taxon>Mytilida</taxon>
        <taxon>Mytiloidea</taxon>
        <taxon>Mytilidae</taxon>
        <taxon>Mytilinae</taxon>
        <taxon>Mytilus</taxon>
    </lineage>
</organism>
<evidence type="ECO:0000256" key="2">
    <source>
        <dbReference type="ARBA" id="ARBA00022679"/>
    </source>
</evidence>
<dbReference type="EC" id="2.3.2.27" evidence="11"/>
<dbReference type="InterPro" id="IPR047559">
    <property type="entry name" value="HOIL1_RBR_mRING-HC-C3HC3D"/>
</dbReference>
<evidence type="ECO:0000256" key="8">
    <source>
        <dbReference type="PROSITE-ProRule" id="PRU00175"/>
    </source>
</evidence>
<evidence type="ECO:0000256" key="6">
    <source>
        <dbReference type="ARBA" id="ARBA00022786"/>
    </source>
</evidence>
<evidence type="ECO:0000313" key="11">
    <source>
        <dbReference type="EMBL" id="VDI56322.1"/>
    </source>
</evidence>
<dbReference type="GO" id="GO:0043161">
    <property type="term" value="P:proteasome-mediated ubiquitin-dependent protein catabolic process"/>
    <property type="evidence" value="ECO:0007669"/>
    <property type="project" value="TreeGrafter"/>
</dbReference>
<keyword evidence="5 8" id="KW-0863">Zinc-finger</keyword>
<proteinExistence type="predicted"/>
<dbReference type="GO" id="GO:0061630">
    <property type="term" value="F:ubiquitin protein ligase activity"/>
    <property type="evidence" value="ECO:0007669"/>
    <property type="project" value="UniProtKB-EC"/>
</dbReference>
<keyword evidence="6" id="KW-0833">Ubl conjugation pathway</keyword>
<evidence type="ECO:0000256" key="4">
    <source>
        <dbReference type="ARBA" id="ARBA00022737"/>
    </source>
</evidence>
<dbReference type="PANTHER" id="PTHR22770">
    <property type="entry name" value="UBIQUITIN CONJUGATING ENZYME 7 INTERACTING PROTEIN-RELATED"/>
    <property type="match status" value="1"/>
</dbReference>
<feature type="non-terminal residue" evidence="11">
    <location>
        <position position="1"/>
    </location>
</feature>
<reference evidence="11" key="1">
    <citation type="submission" date="2018-11" db="EMBL/GenBank/DDBJ databases">
        <authorList>
            <person name="Alioto T."/>
            <person name="Alioto T."/>
        </authorList>
    </citation>
    <scope>NUCLEOTIDE SEQUENCE</scope>
</reference>
<name>A0A8B6FZ15_MYTGA</name>